<organism evidence="1 3">
    <name type="scientific">Jeotgalicoccus coquinae</name>
    <dbReference type="NCBI Taxonomy" id="709509"/>
    <lineage>
        <taxon>Bacteria</taxon>
        <taxon>Bacillati</taxon>
        <taxon>Bacillota</taxon>
        <taxon>Bacilli</taxon>
        <taxon>Bacillales</taxon>
        <taxon>Staphylococcaceae</taxon>
        <taxon>Jeotgalicoccus</taxon>
    </lineage>
</organism>
<evidence type="ECO:0008006" key="5">
    <source>
        <dbReference type="Google" id="ProtNLM"/>
    </source>
</evidence>
<reference evidence="2 4" key="2">
    <citation type="submission" date="2020-08" db="EMBL/GenBank/DDBJ databases">
        <title>Genomic Encyclopedia of Type Strains, Phase IV (KMG-IV): sequencing the most valuable type-strain genomes for metagenomic binning, comparative biology and taxonomic classification.</title>
        <authorList>
            <person name="Goeker M."/>
        </authorList>
    </citation>
    <scope>NUCLEOTIDE SEQUENCE [LARGE SCALE GENOMIC DNA]</scope>
    <source>
        <strain evidence="2 4">DSM 22419</strain>
    </source>
</reference>
<comment type="caution">
    <text evidence="1">The sequence shown here is derived from an EMBL/GenBank/DDBJ whole genome shotgun (WGS) entry which is preliminary data.</text>
</comment>
<sequence length="154" mass="16932">MNKICLTILGLALVILGGCSGGEETGLEDKSLGLSSHDPTVSKEEAESADIKFYSSMTVFDFESSDEVTLTHNGNEFPGTYTLEDTDLNIEVEDGDSSLKILFTDFEGTPDEYYSYTGTVAAEESELSDQDSTQLTLAHQNFESFMTYIFLEEN</sequence>
<evidence type="ECO:0000313" key="3">
    <source>
        <dbReference type="Proteomes" id="UP000534001"/>
    </source>
</evidence>
<evidence type="ECO:0000313" key="1">
    <source>
        <dbReference type="EMBL" id="CAD2080479.1"/>
    </source>
</evidence>
<evidence type="ECO:0000313" key="2">
    <source>
        <dbReference type="EMBL" id="MBB6423914.1"/>
    </source>
</evidence>
<name>A0A6V7RPJ8_9STAP</name>
<proteinExistence type="predicted"/>
<dbReference type="RefSeq" id="WP_184283995.1">
    <property type="nucleotide sequence ID" value="NZ_BMCO01000003.1"/>
</dbReference>
<protein>
    <recommendedName>
        <fullName evidence="5">Lipoprotein</fullName>
    </recommendedName>
</protein>
<reference evidence="1 3" key="1">
    <citation type="submission" date="2020-07" db="EMBL/GenBank/DDBJ databases">
        <authorList>
            <person name="Criscuolo A."/>
        </authorList>
    </citation>
    <scope>NUCLEOTIDE SEQUENCE [LARGE SCALE GENOMIC DNA]</scope>
    <source>
        <strain evidence="1">CIP111751</strain>
    </source>
</reference>
<dbReference type="AlphaFoldDB" id="A0A6V7RPJ8"/>
<keyword evidence="4" id="KW-1185">Reference proteome</keyword>
<dbReference type="EMBL" id="JACHFF010000003">
    <property type="protein sequence ID" value="MBB6423914.1"/>
    <property type="molecule type" value="Genomic_DNA"/>
</dbReference>
<dbReference type="PROSITE" id="PS51257">
    <property type="entry name" value="PROKAR_LIPOPROTEIN"/>
    <property type="match status" value="1"/>
</dbReference>
<gene>
    <name evidence="2" type="ORF">HNR41_001891</name>
    <name evidence="1" type="ORF">JEOCOQ751_01752</name>
</gene>
<dbReference type="Proteomes" id="UP000534001">
    <property type="component" value="Unassembled WGS sequence"/>
</dbReference>
<dbReference type="EMBL" id="CAJEWA010000006">
    <property type="protein sequence ID" value="CAD2080479.1"/>
    <property type="molecule type" value="Genomic_DNA"/>
</dbReference>
<evidence type="ECO:0000313" key="4">
    <source>
        <dbReference type="Proteomes" id="UP000545588"/>
    </source>
</evidence>
<accession>A0A6V7RPJ8</accession>
<dbReference type="Proteomes" id="UP000545588">
    <property type="component" value="Unassembled WGS sequence"/>
</dbReference>